<evidence type="ECO:0000313" key="2">
    <source>
        <dbReference type="Proteomes" id="UP000252733"/>
    </source>
</evidence>
<dbReference type="OrthoDB" id="1122968at2"/>
<comment type="caution">
    <text evidence="1">The sequence shown here is derived from an EMBL/GenBank/DDBJ whole genome shotgun (WGS) entry which is preliminary data.</text>
</comment>
<proteinExistence type="predicted"/>
<organism evidence="1 2">
    <name type="scientific">Marinilabilia salmonicolor</name>
    <dbReference type="NCBI Taxonomy" id="989"/>
    <lineage>
        <taxon>Bacteria</taxon>
        <taxon>Pseudomonadati</taxon>
        <taxon>Bacteroidota</taxon>
        <taxon>Bacteroidia</taxon>
        <taxon>Marinilabiliales</taxon>
        <taxon>Marinilabiliaceae</taxon>
        <taxon>Marinilabilia</taxon>
    </lineage>
</organism>
<sequence>MILERTKNEILIRLPANMDITELQNMLDYLDYKEKTANSKATPKEVDELAQSVNEKIWTKFKAQRNKQ</sequence>
<name>A0A2T0XLJ8_9BACT</name>
<reference evidence="1 2" key="1">
    <citation type="submission" date="2018-07" db="EMBL/GenBank/DDBJ databases">
        <title>Freshwater and sediment microbial communities from various areas in North America, analyzing microbe dynamics in response to fracking.</title>
        <authorList>
            <person name="Lamendella R."/>
        </authorList>
    </citation>
    <scope>NUCLEOTIDE SEQUENCE [LARGE SCALE GENOMIC DNA]</scope>
    <source>
        <strain evidence="1 2">160A</strain>
    </source>
</reference>
<dbReference type="Proteomes" id="UP000252733">
    <property type="component" value="Unassembled WGS sequence"/>
</dbReference>
<keyword evidence="2" id="KW-1185">Reference proteome</keyword>
<dbReference type="AlphaFoldDB" id="A0A2T0XLJ8"/>
<evidence type="ECO:0000313" key="1">
    <source>
        <dbReference type="EMBL" id="RCW37453.1"/>
    </source>
</evidence>
<accession>A0A2T0XLJ8</accession>
<dbReference type="EMBL" id="QPIZ01000006">
    <property type="protein sequence ID" value="RCW37453.1"/>
    <property type="molecule type" value="Genomic_DNA"/>
</dbReference>
<gene>
    <name evidence="1" type="ORF">DFO77_106147</name>
</gene>
<protein>
    <submittedName>
        <fullName evidence="1">Uncharacterized protein</fullName>
    </submittedName>
</protein>
<dbReference type="RefSeq" id="WP_106153116.1">
    <property type="nucleotide sequence ID" value="NZ_PVTS01000008.1"/>
</dbReference>